<organism evidence="1">
    <name type="scientific">Nilaparvata lugens endogenous nudivirus</name>
    <dbReference type="NCBI Taxonomy" id="1487700"/>
    <lineage>
        <taxon>Viruses</taxon>
        <taxon>Viruses incertae sedis</taxon>
        <taxon>Naldaviricetes</taxon>
        <taxon>Lefavirales</taxon>
        <taxon>Nudiviridae</taxon>
    </lineage>
</organism>
<dbReference type="SUPFAM" id="SSF56784">
    <property type="entry name" value="HAD-like"/>
    <property type="match status" value="1"/>
</dbReference>
<name>X5GY74_9VIRU</name>
<dbReference type="EMBL" id="KJ566525">
    <property type="protein sequence ID" value="AHW98243.1"/>
    <property type="molecule type" value="Genomic_DNA"/>
</dbReference>
<dbReference type="Pfam" id="PF05152">
    <property type="entry name" value="DUF705"/>
    <property type="match status" value="1"/>
</dbReference>
<dbReference type="InterPro" id="IPR036412">
    <property type="entry name" value="HAD-like_sf"/>
</dbReference>
<accession>X5GY74</accession>
<dbReference type="InterPro" id="IPR023214">
    <property type="entry name" value="HAD_sf"/>
</dbReference>
<dbReference type="InterPro" id="IPR007827">
    <property type="entry name" value="DUF705"/>
</dbReference>
<reference evidence="1" key="2">
    <citation type="submission" date="2014-03" db="EMBL/GenBank/DDBJ databases">
        <authorList>
            <person name="Cheng R."/>
            <person name="Zhang C.-X."/>
        </authorList>
    </citation>
    <scope>NUCLEOTIDE SEQUENCE</scope>
    <source>
        <strain evidence="1">Hangzhou</strain>
    </source>
</reference>
<proteinExistence type="predicted"/>
<reference evidence="1" key="1">
    <citation type="journal article" date="2014" name="J. Virol.">
        <title>Brown planthopper nudivirus DNA integrated in its host genome.</title>
        <authorList>
            <person name="Cheng R.L."/>
            <person name="Xi Y."/>
            <person name="Lou Y.H."/>
            <person name="Wang Z."/>
            <person name="Xu J.Y."/>
            <person name="Xu H.J."/>
            <person name="Zhang C.X."/>
        </authorList>
    </citation>
    <scope>NUCLEOTIDE SEQUENCE</scope>
    <source>
        <strain evidence="1">Hangzhou</strain>
    </source>
</reference>
<dbReference type="Gene3D" id="3.40.50.1000">
    <property type="entry name" value="HAD superfamily/HAD-like"/>
    <property type="match status" value="1"/>
</dbReference>
<sequence>MYNDDDQYIVGTTTQHVDLLNVSITRPYNTIDTNPELIISPKLYRLIPQLNLDELSLHFNVLKLNSLHHERVGVTLIDGEDYVQENVKLKPHFNQRLTIGTNINVTSYFFNNDIDMYRIQNNRPRYVLWEKDVPSPVCATYMDRTDVYNLFGALRRAIDWARAMPLANDRHESVVVFDLDRTLIDDNNDIMPGVSQSLQLARRNYDKIVLWSHGSSLHVDEHVCKLRDAIEEMNRDSCFENDLNFNLFDHVMSNNAIGTEEHAQSCKNLLHLYNYFPSMRFNRAVLVDDSLYNWTPEYTEMLVPISNDVSALRYTL</sequence>
<protein>
    <submittedName>
        <fullName evidence="1">38K protein</fullName>
    </submittedName>
</protein>
<evidence type="ECO:0000313" key="1">
    <source>
        <dbReference type="EMBL" id="AHW98243.1"/>
    </source>
</evidence>